<feature type="domain" description="Cytochrome c" evidence="11">
    <location>
        <begin position="32"/>
        <end position="152"/>
    </location>
</feature>
<keyword evidence="4" id="KW-0548">Nucleotidyltransferase</keyword>
<dbReference type="InterPro" id="IPR009056">
    <property type="entry name" value="Cyt_c-like_dom"/>
</dbReference>
<dbReference type="InterPro" id="IPR027417">
    <property type="entry name" value="P-loop_NTPase"/>
</dbReference>
<dbReference type="SUPFAM" id="SSF52540">
    <property type="entry name" value="P-loop containing nucleoside triphosphate hydrolases"/>
    <property type="match status" value="1"/>
</dbReference>
<evidence type="ECO:0000313" key="13">
    <source>
        <dbReference type="Proteomes" id="UP000051634"/>
    </source>
</evidence>
<accession>A0A0T5YXZ6</accession>
<keyword evidence="13" id="KW-1185">Reference proteome</keyword>
<dbReference type="NCBIfam" id="NF004310">
    <property type="entry name" value="PRK05707.1"/>
    <property type="match status" value="1"/>
</dbReference>
<dbReference type="Proteomes" id="UP000051634">
    <property type="component" value="Unassembled WGS sequence"/>
</dbReference>
<dbReference type="InterPro" id="IPR015199">
    <property type="entry name" value="DNA_pol_III_delta_C"/>
</dbReference>
<keyword evidence="5" id="KW-0235">DNA replication</keyword>
<dbReference type="Pfam" id="PF13177">
    <property type="entry name" value="DNA_pol3_delta2"/>
    <property type="match status" value="1"/>
</dbReference>
<reference evidence="12 13" key="1">
    <citation type="submission" date="2015-11" db="EMBL/GenBank/DDBJ databases">
        <title>The genome of Candidatus Endoriftia persephone in Ridgeia piscesae and population structure of the North Eastern Pacific vestimentiferan symbionts.</title>
        <authorList>
            <person name="Perez M."/>
            <person name="Juniper K.S."/>
        </authorList>
    </citation>
    <scope>NUCLEOTIDE SEQUENCE [LARGE SCALE GENOMIC DNA]</scope>
    <source>
        <strain evidence="12">Ind11</strain>
    </source>
</reference>
<dbReference type="PANTHER" id="PTHR11669">
    <property type="entry name" value="REPLICATION FACTOR C / DNA POLYMERASE III GAMMA-TAU SUBUNIT"/>
    <property type="match status" value="1"/>
</dbReference>
<evidence type="ECO:0000256" key="1">
    <source>
        <dbReference type="ARBA" id="ARBA00012417"/>
    </source>
</evidence>
<keyword evidence="8 10" id="KW-0408">Iron</keyword>
<keyword evidence="7" id="KW-0239">DNA-directed DNA polymerase</keyword>
<organism evidence="12 13">
    <name type="scientific">endosymbiont of Ridgeia piscesae</name>
    <dbReference type="NCBI Taxonomy" id="54398"/>
    <lineage>
        <taxon>Bacteria</taxon>
        <taxon>Pseudomonadati</taxon>
        <taxon>Pseudomonadota</taxon>
        <taxon>Gammaproteobacteria</taxon>
        <taxon>sulfur-oxidizing symbionts</taxon>
    </lineage>
</organism>
<gene>
    <name evidence="12" type="ORF">Ga0074115_11819</name>
</gene>
<dbReference type="GO" id="GO:0020037">
    <property type="term" value="F:heme binding"/>
    <property type="evidence" value="ECO:0007669"/>
    <property type="project" value="InterPro"/>
</dbReference>
<evidence type="ECO:0000256" key="10">
    <source>
        <dbReference type="PROSITE-ProRule" id="PRU00433"/>
    </source>
</evidence>
<dbReference type="GO" id="GO:0046872">
    <property type="term" value="F:metal ion binding"/>
    <property type="evidence" value="ECO:0007669"/>
    <property type="project" value="UniProtKB-KW"/>
</dbReference>
<proteinExistence type="predicted"/>
<evidence type="ECO:0000256" key="8">
    <source>
        <dbReference type="ARBA" id="ARBA00023004"/>
    </source>
</evidence>
<dbReference type="EC" id="2.7.7.7" evidence="1"/>
<keyword evidence="10" id="KW-0349">Heme</keyword>
<dbReference type="Gene3D" id="3.40.50.300">
    <property type="entry name" value="P-loop containing nucleotide triphosphate hydrolases"/>
    <property type="match status" value="1"/>
</dbReference>
<evidence type="ECO:0000256" key="2">
    <source>
        <dbReference type="ARBA" id="ARBA00014363"/>
    </source>
</evidence>
<dbReference type="GO" id="GO:0003887">
    <property type="term" value="F:DNA-directed DNA polymerase activity"/>
    <property type="evidence" value="ECO:0007669"/>
    <property type="project" value="UniProtKB-KW"/>
</dbReference>
<keyword evidence="6 10" id="KW-0479">Metal-binding</keyword>
<evidence type="ECO:0000256" key="9">
    <source>
        <dbReference type="ARBA" id="ARBA00049244"/>
    </source>
</evidence>
<sequence>MMTLLPWQNTIWSRLQQMRDSGRLPHALLFSGPQGVGKDLFAQLFAKSLLCHEPDSSGLPCGHCQPCHLLASGVHPDFTNIAPDAESKSGEILVDTIRGLAFSTTLTSTAGSHRIVLLRPAERMSNSAANAFLKTLEEPPLGTLMILISDRPSRLLPTIRSRCQLIGFATPPAEQALPWLEAQVKHGDPGMLLALAGGAPLRALELDDSALLEQRDSLLTAFIALAEGRTDPVKVAADWAKQDLNMLFEWWSGWLIDLLQLQAVEQPVTLFNKDRRETFKQLAERLDSGELQRNLQRLYRARQDVEANLNSQLLLESLTIDWTGRAANR</sequence>
<evidence type="ECO:0000259" key="11">
    <source>
        <dbReference type="PROSITE" id="PS51007"/>
    </source>
</evidence>
<dbReference type="NCBIfam" id="TIGR00678">
    <property type="entry name" value="holB"/>
    <property type="match status" value="1"/>
</dbReference>
<dbReference type="Pfam" id="PF09115">
    <property type="entry name" value="DNApol3-delta_C"/>
    <property type="match status" value="1"/>
</dbReference>
<evidence type="ECO:0000256" key="4">
    <source>
        <dbReference type="ARBA" id="ARBA00022695"/>
    </source>
</evidence>
<dbReference type="GO" id="GO:0008408">
    <property type="term" value="F:3'-5' exonuclease activity"/>
    <property type="evidence" value="ECO:0007669"/>
    <property type="project" value="InterPro"/>
</dbReference>
<comment type="catalytic activity">
    <reaction evidence="9">
        <text>DNA(n) + a 2'-deoxyribonucleoside 5'-triphosphate = DNA(n+1) + diphosphate</text>
        <dbReference type="Rhea" id="RHEA:22508"/>
        <dbReference type="Rhea" id="RHEA-COMP:17339"/>
        <dbReference type="Rhea" id="RHEA-COMP:17340"/>
        <dbReference type="ChEBI" id="CHEBI:33019"/>
        <dbReference type="ChEBI" id="CHEBI:61560"/>
        <dbReference type="ChEBI" id="CHEBI:173112"/>
        <dbReference type="EC" id="2.7.7.7"/>
    </reaction>
</comment>
<dbReference type="PATRIC" id="fig|54398.3.peg.762"/>
<keyword evidence="3" id="KW-0808">Transferase</keyword>
<dbReference type="OrthoDB" id="9811073at2"/>
<evidence type="ECO:0000256" key="5">
    <source>
        <dbReference type="ARBA" id="ARBA00022705"/>
    </source>
</evidence>
<dbReference type="EMBL" id="LDXT01000079">
    <property type="protein sequence ID" value="KRT55427.1"/>
    <property type="molecule type" value="Genomic_DNA"/>
</dbReference>
<dbReference type="InterPro" id="IPR004622">
    <property type="entry name" value="DNA_pol_HolB"/>
</dbReference>
<dbReference type="GO" id="GO:0003677">
    <property type="term" value="F:DNA binding"/>
    <property type="evidence" value="ECO:0007669"/>
    <property type="project" value="InterPro"/>
</dbReference>
<evidence type="ECO:0000256" key="6">
    <source>
        <dbReference type="ARBA" id="ARBA00022723"/>
    </source>
</evidence>
<dbReference type="GO" id="GO:0006261">
    <property type="term" value="P:DNA-templated DNA replication"/>
    <property type="evidence" value="ECO:0007669"/>
    <property type="project" value="TreeGrafter"/>
</dbReference>
<evidence type="ECO:0000256" key="3">
    <source>
        <dbReference type="ARBA" id="ARBA00022679"/>
    </source>
</evidence>
<dbReference type="AlphaFoldDB" id="A0A0T5YXZ6"/>
<evidence type="ECO:0000256" key="7">
    <source>
        <dbReference type="ARBA" id="ARBA00022932"/>
    </source>
</evidence>
<name>A0A0T5YXZ6_9GAMM</name>
<dbReference type="GO" id="GO:0009055">
    <property type="term" value="F:electron transfer activity"/>
    <property type="evidence" value="ECO:0007669"/>
    <property type="project" value="InterPro"/>
</dbReference>
<dbReference type="InterPro" id="IPR050238">
    <property type="entry name" value="DNA_Rep/Repair_Clamp_Loader"/>
</dbReference>
<protein>
    <recommendedName>
        <fullName evidence="2">DNA polymerase III subunit delta'</fullName>
        <ecNumber evidence="1">2.7.7.7</ecNumber>
    </recommendedName>
</protein>
<evidence type="ECO:0000313" key="12">
    <source>
        <dbReference type="EMBL" id="KRT55427.1"/>
    </source>
</evidence>
<dbReference type="RefSeq" id="WP_060528220.1">
    <property type="nucleotide sequence ID" value="NZ_KQ557119.1"/>
</dbReference>
<dbReference type="GO" id="GO:0009360">
    <property type="term" value="C:DNA polymerase III complex"/>
    <property type="evidence" value="ECO:0007669"/>
    <property type="project" value="InterPro"/>
</dbReference>
<comment type="caution">
    <text evidence="12">The sequence shown here is derived from an EMBL/GenBank/DDBJ whole genome shotgun (WGS) entry which is preliminary data.</text>
</comment>
<dbReference type="PROSITE" id="PS51007">
    <property type="entry name" value="CYTC"/>
    <property type="match status" value="1"/>
</dbReference>
<dbReference type="PANTHER" id="PTHR11669:SF8">
    <property type="entry name" value="DNA POLYMERASE III SUBUNIT DELTA"/>
    <property type="match status" value="1"/>
</dbReference>
<dbReference type="Gene3D" id="1.20.272.10">
    <property type="match status" value="1"/>
</dbReference>